<proteinExistence type="predicted"/>
<evidence type="ECO:0000313" key="1">
    <source>
        <dbReference type="EMBL" id="GLA90103.1"/>
    </source>
</evidence>
<reference evidence="1" key="1">
    <citation type="submission" date="2022-07" db="EMBL/GenBank/DDBJ databases">
        <title>Taxonomy of Aspergillus series Nigri: significant species reduction supported by multi-species coalescent approaches.</title>
        <authorList>
            <person name="Bian C."/>
            <person name="Kusuya Y."/>
            <person name="Sklenar F."/>
            <person name="D'hooge E."/>
            <person name="Yaguchi T."/>
            <person name="Takahashi H."/>
            <person name="Hubka V."/>
        </authorList>
    </citation>
    <scope>NUCLEOTIDE SEQUENCE</scope>
    <source>
        <strain evidence="1">IFM 56815</strain>
    </source>
</reference>
<sequence>MVAVQTIHLMSEETLIAHTASSFRGGGLLQFQGLSFSDETLYDDLNLDNEAEVQFGMIGDKDLQSDGLSNLRWVNLAAST</sequence>
<accession>A0A9W6ERN7</accession>
<dbReference type="AlphaFoldDB" id="A0A9W6ERN7"/>
<comment type="caution">
    <text evidence="1">The sequence shown here is derived from an EMBL/GenBank/DDBJ whole genome shotgun (WGS) entry which is preliminary data.</text>
</comment>
<dbReference type="Proteomes" id="UP001144157">
    <property type="component" value="Unassembled WGS sequence"/>
</dbReference>
<protein>
    <submittedName>
        <fullName evidence="1">Uncharacterized protein</fullName>
    </submittedName>
</protein>
<evidence type="ECO:0000313" key="2">
    <source>
        <dbReference type="Proteomes" id="UP001144157"/>
    </source>
</evidence>
<gene>
    <name evidence="1" type="ORF">AtubIFM56815_005657</name>
</gene>
<dbReference type="EMBL" id="BRPE01000021">
    <property type="protein sequence ID" value="GLA90103.1"/>
    <property type="molecule type" value="Genomic_DNA"/>
</dbReference>
<organism evidence="1 2">
    <name type="scientific">Aspergillus tubingensis</name>
    <dbReference type="NCBI Taxonomy" id="5068"/>
    <lineage>
        <taxon>Eukaryota</taxon>
        <taxon>Fungi</taxon>
        <taxon>Dikarya</taxon>
        <taxon>Ascomycota</taxon>
        <taxon>Pezizomycotina</taxon>
        <taxon>Eurotiomycetes</taxon>
        <taxon>Eurotiomycetidae</taxon>
        <taxon>Eurotiales</taxon>
        <taxon>Aspergillaceae</taxon>
        <taxon>Aspergillus</taxon>
        <taxon>Aspergillus subgen. Circumdati</taxon>
    </lineage>
</organism>
<name>A0A9W6ERN7_ASPTU</name>